<comment type="catalytic activity">
    <reaction evidence="6">
        <text>pseudouridine(1915) in 23S rRNA + S-adenosyl-L-methionine = N(3)-methylpseudouridine(1915) in 23S rRNA + S-adenosyl-L-homocysteine + H(+)</text>
        <dbReference type="Rhea" id="RHEA:42752"/>
        <dbReference type="Rhea" id="RHEA-COMP:10221"/>
        <dbReference type="Rhea" id="RHEA-COMP:10222"/>
        <dbReference type="ChEBI" id="CHEBI:15378"/>
        <dbReference type="ChEBI" id="CHEBI:57856"/>
        <dbReference type="ChEBI" id="CHEBI:59789"/>
        <dbReference type="ChEBI" id="CHEBI:65314"/>
        <dbReference type="ChEBI" id="CHEBI:74486"/>
        <dbReference type="EC" id="2.1.1.177"/>
    </reaction>
</comment>
<keyword evidence="4 6" id="KW-0949">S-adenosyl-L-methionine</keyword>
<dbReference type="SUPFAM" id="SSF75217">
    <property type="entry name" value="alpha/beta knot"/>
    <property type="match status" value="1"/>
</dbReference>
<dbReference type="HAMAP" id="MF_00658">
    <property type="entry name" value="23SrRNA_methyltr_H"/>
    <property type="match status" value="1"/>
</dbReference>
<dbReference type="CDD" id="cd18081">
    <property type="entry name" value="RlmH-like"/>
    <property type="match status" value="1"/>
</dbReference>
<dbReference type="PANTHER" id="PTHR33603">
    <property type="entry name" value="METHYLTRANSFERASE"/>
    <property type="match status" value="1"/>
</dbReference>
<dbReference type="PANTHER" id="PTHR33603:SF1">
    <property type="entry name" value="RIBOSOMAL RNA LARGE SUBUNIT METHYLTRANSFERASE H"/>
    <property type="match status" value="1"/>
</dbReference>
<dbReference type="PIRSF" id="PIRSF004505">
    <property type="entry name" value="MT_bac"/>
    <property type="match status" value="1"/>
</dbReference>
<comment type="subunit">
    <text evidence="6">Homodimer.</text>
</comment>
<comment type="caution">
    <text evidence="7">The sequence shown here is derived from an EMBL/GenBank/DDBJ whole genome shotgun (WGS) entry which is preliminary data.</text>
</comment>
<dbReference type="EC" id="2.1.1.177" evidence="6"/>
<reference evidence="7" key="1">
    <citation type="journal article" date="2021" name="PeerJ">
        <title>Extensive microbial diversity within the chicken gut microbiome revealed by metagenomics and culture.</title>
        <authorList>
            <person name="Gilroy R."/>
            <person name="Ravi A."/>
            <person name="Getino M."/>
            <person name="Pursley I."/>
            <person name="Horton D.L."/>
            <person name="Alikhan N.F."/>
            <person name="Baker D."/>
            <person name="Gharbi K."/>
            <person name="Hall N."/>
            <person name="Watson M."/>
            <person name="Adriaenssens E.M."/>
            <person name="Foster-Nyarko E."/>
            <person name="Jarju S."/>
            <person name="Secka A."/>
            <person name="Antonio M."/>
            <person name="Oren A."/>
            <person name="Chaudhuri R.R."/>
            <person name="La Ragione R."/>
            <person name="Hildebrand F."/>
            <person name="Pallen M.J."/>
        </authorList>
    </citation>
    <scope>NUCLEOTIDE SEQUENCE</scope>
    <source>
        <strain evidence="7">CHK198-12963</strain>
    </source>
</reference>
<feature type="binding site" evidence="6">
    <location>
        <position position="108"/>
    </location>
    <ligand>
        <name>S-adenosyl-L-methionine</name>
        <dbReference type="ChEBI" id="CHEBI:59789"/>
    </ligand>
</feature>
<evidence type="ECO:0000256" key="5">
    <source>
        <dbReference type="ARBA" id="ARBA00038303"/>
    </source>
</evidence>
<dbReference type="GO" id="GO:0005737">
    <property type="term" value="C:cytoplasm"/>
    <property type="evidence" value="ECO:0007669"/>
    <property type="project" value="UniProtKB-SubCell"/>
</dbReference>
<evidence type="ECO:0000256" key="1">
    <source>
        <dbReference type="ARBA" id="ARBA00022552"/>
    </source>
</evidence>
<dbReference type="Proteomes" id="UP000823863">
    <property type="component" value="Unassembled WGS sequence"/>
</dbReference>
<proteinExistence type="inferred from homology"/>
<comment type="function">
    <text evidence="6">Specifically methylates the pseudouridine at position 1915 (m3Psi1915) in 23S rRNA.</text>
</comment>
<keyword evidence="6" id="KW-0963">Cytoplasm</keyword>
<feature type="binding site" evidence="6">
    <location>
        <position position="76"/>
    </location>
    <ligand>
        <name>S-adenosyl-L-methionine</name>
        <dbReference type="ChEBI" id="CHEBI:59789"/>
    </ligand>
</feature>
<comment type="similarity">
    <text evidence="5 6">Belongs to the RNA methyltransferase RlmH family.</text>
</comment>
<evidence type="ECO:0000256" key="6">
    <source>
        <dbReference type="HAMAP-Rule" id="MF_00658"/>
    </source>
</evidence>
<protein>
    <recommendedName>
        <fullName evidence="6">Ribosomal RNA large subunit methyltransferase H</fullName>
        <ecNumber evidence="6">2.1.1.177</ecNumber>
    </recommendedName>
    <alternativeName>
        <fullName evidence="6">23S rRNA (pseudouridine1915-N3)-methyltransferase</fullName>
    </alternativeName>
    <alternativeName>
        <fullName evidence="6">23S rRNA m3Psi1915 methyltransferase</fullName>
    </alternativeName>
    <alternativeName>
        <fullName evidence="6">rRNA (pseudouridine-N3-)-methyltransferase RlmH</fullName>
    </alternativeName>
</protein>
<dbReference type="EMBL" id="DWWB01000008">
    <property type="protein sequence ID" value="HJC65567.1"/>
    <property type="molecule type" value="Genomic_DNA"/>
</dbReference>
<feature type="binding site" evidence="6">
    <location>
        <begin position="127"/>
        <end position="132"/>
    </location>
    <ligand>
        <name>S-adenosyl-L-methionine</name>
        <dbReference type="ChEBI" id="CHEBI:59789"/>
    </ligand>
</feature>
<reference evidence="7" key="2">
    <citation type="submission" date="2021-04" db="EMBL/GenBank/DDBJ databases">
        <authorList>
            <person name="Gilroy R."/>
        </authorList>
    </citation>
    <scope>NUCLEOTIDE SEQUENCE</scope>
    <source>
        <strain evidence="7">CHK198-12963</strain>
    </source>
</reference>
<dbReference type="Gene3D" id="3.40.1280.10">
    <property type="match status" value="1"/>
</dbReference>
<dbReference type="NCBIfam" id="NF000985">
    <property type="entry name" value="PRK00103.1-3"/>
    <property type="match status" value="1"/>
</dbReference>
<keyword evidence="1 6" id="KW-0698">rRNA processing</keyword>
<evidence type="ECO:0000256" key="4">
    <source>
        <dbReference type="ARBA" id="ARBA00022691"/>
    </source>
</evidence>
<organism evidence="7 8">
    <name type="scientific">Candidatus Enterocloster excrementigallinarum</name>
    <dbReference type="NCBI Taxonomy" id="2838558"/>
    <lineage>
        <taxon>Bacteria</taxon>
        <taxon>Bacillati</taxon>
        <taxon>Bacillota</taxon>
        <taxon>Clostridia</taxon>
        <taxon>Lachnospirales</taxon>
        <taxon>Lachnospiraceae</taxon>
        <taxon>Enterocloster</taxon>
    </lineage>
</organism>
<keyword evidence="3 6" id="KW-0808">Transferase</keyword>
<evidence type="ECO:0000313" key="8">
    <source>
        <dbReference type="Proteomes" id="UP000823863"/>
    </source>
</evidence>
<dbReference type="InterPro" id="IPR029028">
    <property type="entry name" value="Alpha/beta_knot_MTases"/>
</dbReference>
<sequence>MKITLIAVGKIKERYFEDAIREYSKRLSRYCRLEIIQVADEKTPDGASEALEEQIKEKEGRRILDQIREGAYVIALAVEGKQLDSLELAARMERLAVEGKSQLVFLIGGSLGLSKEVMRRADFALSFSAMTFPHQLMRVILLEQIYRSFRIRAGEPYHK</sequence>
<keyword evidence="2 6" id="KW-0489">Methyltransferase</keyword>
<name>A0A9D2PTR1_9FIRM</name>
<evidence type="ECO:0000256" key="3">
    <source>
        <dbReference type="ARBA" id="ARBA00022679"/>
    </source>
</evidence>
<dbReference type="InterPro" id="IPR003742">
    <property type="entry name" value="RlmH-like"/>
</dbReference>
<evidence type="ECO:0000256" key="2">
    <source>
        <dbReference type="ARBA" id="ARBA00022603"/>
    </source>
</evidence>
<dbReference type="GO" id="GO:0070038">
    <property type="term" value="F:rRNA (pseudouridine-N3-)-methyltransferase activity"/>
    <property type="evidence" value="ECO:0007669"/>
    <property type="project" value="UniProtKB-UniRule"/>
</dbReference>
<gene>
    <name evidence="6 7" type="primary">rlmH</name>
    <name evidence="7" type="ORF">H9931_02440</name>
</gene>
<dbReference type="InterPro" id="IPR029026">
    <property type="entry name" value="tRNA_m1G_MTases_N"/>
</dbReference>
<dbReference type="Pfam" id="PF02590">
    <property type="entry name" value="SPOUT_MTase"/>
    <property type="match status" value="1"/>
</dbReference>
<evidence type="ECO:0000313" key="7">
    <source>
        <dbReference type="EMBL" id="HJC65567.1"/>
    </source>
</evidence>
<dbReference type="AlphaFoldDB" id="A0A9D2PTR1"/>
<accession>A0A9D2PTR1</accession>
<dbReference type="NCBIfam" id="TIGR00246">
    <property type="entry name" value="tRNA_RlmH_YbeA"/>
    <property type="match status" value="1"/>
</dbReference>
<comment type="subcellular location">
    <subcellularLocation>
        <location evidence="6">Cytoplasm</location>
    </subcellularLocation>
</comment>